<dbReference type="EMBL" id="AP004063">
    <property type="protein sequence ID" value="BAD19220.1"/>
    <property type="molecule type" value="Genomic_DNA"/>
</dbReference>
<evidence type="ECO:0000313" key="2">
    <source>
        <dbReference type="EMBL" id="BAD19604.1"/>
    </source>
</evidence>
<reference evidence="1" key="1">
    <citation type="submission" date="2001-08" db="EMBL/GenBank/DDBJ databases">
        <title>Oryza sativa nipponbare(GA3) genomic DNA, chromosome 2, BAC clone:OJ1476_F05.</title>
        <authorList>
            <person name="Sasaki T."/>
            <person name="Matsumoto T."/>
            <person name="Yamamoto K."/>
        </authorList>
    </citation>
    <scope>NUCLEOTIDE SEQUENCE</scope>
</reference>
<sequence length="84" mass="8837">MQQIKWLARMASRMGTLCSSLCKHTAGSVCGIGRSSVIVDGASPRSSSLECIRDGSGCRWFEGSNAAENVPVSSLLADECGLSR</sequence>
<organism evidence="2 3">
    <name type="scientific">Oryza sativa subsp. japonica</name>
    <name type="common">Rice</name>
    <dbReference type="NCBI Taxonomy" id="39947"/>
    <lineage>
        <taxon>Eukaryota</taxon>
        <taxon>Viridiplantae</taxon>
        <taxon>Streptophyta</taxon>
        <taxon>Embryophyta</taxon>
        <taxon>Tracheophyta</taxon>
        <taxon>Spermatophyta</taxon>
        <taxon>Magnoliopsida</taxon>
        <taxon>Liliopsida</taxon>
        <taxon>Poales</taxon>
        <taxon>Poaceae</taxon>
        <taxon>BOP clade</taxon>
        <taxon>Oryzoideae</taxon>
        <taxon>Oryzeae</taxon>
        <taxon>Oryzinae</taxon>
        <taxon>Oryza</taxon>
        <taxon>Oryza sativa</taxon>
    </lineage>
</organism>
<dbReference type="Proteomes" id="UP000000763">
    <property type="component" value="Chromosome 2"/>
</dbReference>
<proteinExistence type="predicted"/>
<evidence type="ECO:0000313" key="3">
    <source>
        <dbReference type="Proteomes" id="UP000000763"/>
    </source>
</evidence>
<dbReference type="EMBL" id="AP004881">
    <property type="protein sequence ID" value="BAD19604.1"/>
    <property type="molecule type" value="Genomic_DNA"/>
</dbReference>
<name>Q6K6X5_ORYSJ</name>
<protein>
    <submittedName>
        <fullName evidence="2">Uncharacterized protein</fullName>
    </submittedName>
</protein>
<reference evidence="3" key="3">
    <citation type="journal article" date="2005" name="Nature">
        <title>The map-based sequence of the rice genome.</title>
        <authorList>
            <consortium name="International rice genome sequencing project (IRGSP)"/>
            <person name="Matsumoto T."/>
            <person name="Wu J."/>
            <person name="Kanamori H."/>
            <person name="Katayose Y."/>
            <person name="Fujisawa M."/>
            <person name="Namiki N."/>
            <person name="Mizuno H."/>
            <person name="Yamamoto K."/>
            <person name="Antonio B.A."/>
            <person name="Baba T."/>
            <person name="Sakata K."/>
            <person name="Nagamura Y."/>
            <person name="Aoki H."/>
            <person name="Arikawa K."/>
            <person name="Arita K."/>
            <person name="Bito T."/>
            <person name="Chiden Y."/>
            <person name="Fujitsuka N."/>
            <person name="Fukunaka R."/>
            <person name="Hamada M."/>
            <person name="Harada C."/>
            <person name="Hayashi A."/>
            <person name="Hijishita S."/>
            <person name="Honda M."/>
            <person name="Hosokawa S."/>
            <person name="Ichikawa Y."/>
            <person name="Idonuma A."/>
            <person name="Iijima M."/>
            <person name="Ikeda M."/>
            <person name="Ikeno M."/>
            <person name="Ito K."/>
            <person name="Ito S."/>
            <person name="Ito T."/>
            <person name="Ito Y."/>
            <person name="Ito Y."/>
            <person name="Iwabuchi A."/>
            <person name="Kamiya K."/>
            <person name="Karasawa W."/>
            <person name="Kurita K."/>
            <person name="Katagiri S."/>
            <person name="Kikuta A."/>
            <person name="Kobayashi H."/>
            <person name="Kobayashi N."/>
            <person name="Machita K."/>
            <person name="Maehara T."/>
            <person name="Masukawa M."/>
            <person name="Mizubayashi T."/>
            <person name="Mukai Y."/>
            <person name="Nagasaki H."/>
            <person name="Nagata Y."/>
            <person name="Naito S."/>
            <person name="Nakashima M."/>
            <person name="Nakama Y."/>
            <person name="Nakamichi Y."/>
            <person name="Nakamura M."/>
            <person name="Meguro A."/>
            <person name="Negishi M."/>
            <person name="Ohta I."/>
            <person name="Ohta T."/>
            <person name="Okamoto M."/>
            <person name="Ono N."/>
            <person name="Saji S."/>
            <person name="Sakaguchi M."/>
            <person name="Sakai K."/>
            <person name="Shibata M."/>
            <person name="Shimokawa T."/>
            <person name="Song J."/>
            <person name="Takazaki Y."/>
            <person name="Terasawa K."/>
            <person name="Tsugane M."/>
            <person name="Tsuji K."/>
            <person name="Ueda S."/>
            <person name="Waki K."/>
            <person name="Yamagata H."/>
            <person name="Yamamoto M."/>
            <person name="Yamamoto S."/>
            <person name="Yamane H."/>
            <person name="Yoshiki S."/>
            <person name="Yoshihara R."/>
            <person name="Yukawa K."/>
            <person name="Zhong H."/>
            <person name="Yano M."/>
            <person name="Yuan Q."/>
            <person name="Ouyang S."/>
            <person name="Liu J."/>
            <person name="Jones K.M."/>
            <person name="Gansberger K."/>
            <person name="Moffat K."/>
            <person name="Hill J."/>
            <person name="Bera J."/>
            <person name="Fadrosh D."/>
            <person name="Jin S."/>
            <person name="Johri S."/>
            <person name="Kim M."/>
            <person name="Overton L."/>
            <person name="Reardon M."/>
            <person name="Tsitrin T."/>
            <person name="Vuong H."/>
            <person name="Weaver B."/>
            <person name="Ciecko A."/>
            <person name="Tallon L."/>
            <person name="Jackson J."/>
            <person name="Pai G."/>
            <person name="Aken S.V."/>
            <person name="Utterback T."/>
            <person name="Reidmuller S."/>
            <person name="Feldblyum T."/>
            <person name="Hsiao J."/>
            <person name="Zismann V."/>
            <person name="Iobst S."/>
            <person name="de Vazeille A.R."/>
            <person name="Buell C.R."/>
            <person name="Ying K."/>
            <person name="Li Y."/>
            <person name="Lu T."/>
            <person name="Huang Y."/>
            <person name="Zhao Q."/>
            <person name="Feng Q."/>
            <person name="Zhang L."/>
            <person name="Zhu J."/>
            <person name="Weng Q."/>
            <person name="Mu J."/>
            <person name="Lu Y."/>
            <person name="Fan D."/>
            <person name="Liu Y."/>
            <person name="Guan J."/>
            <person name="Zhang Y."/>
            <person name="Yu S."/>
            <person name="Liu X."/>
            <person name="Zhang Y."/>
            <person name="Hong G."/>
            <person name="Han B."/>
            <person name="Choisne N."/>
            <person name="Demange N."/>
            <person name="Orjeda G."/>
            <person name="Samain S."/>
            <person name="Cattolico L."/>
            <person name="Pelletier E."/>
            <person name="Couloux A."/>
            <person name="Segurens B."/>
            <person name="Wincker P."/>
            <person name="D'Hont A."/>
            <person name="Scarpelli C."/>
            <person name="Weissenbach J."/>
            <person name="Salanoubat M."/>
            <person name="Quetier F."/>
            <person name="Yu Y."/>
            <person name="Kim H.R."/>
            <person name="Rambo T."/>
            <person name="Currie J."/>
            <person name="Collura K."/>
            <person name="Luo M."/>
            <person name="Yang T."/>
            <person name="Ammiraju J.S.S."/>
            <person name="Engler F."/>
            <person name="Soderlund C."/>
            <person name="Wing R.A."/>
            <person name="Palmer L.E."/>
            <person name="de la Bastide M."/>
            <person name="Spiegel L."/>
            <person name="Nascimento L."/>
            <person name="Zutavern T."/>
            <person name="O'Shaughnessy A."/>
            <person name="Dike S."/>
            <person name="Dedhia N."/>
            <person name="Preston R."/>
            <person name="Balija V."/>
            <person name="McCombie W.R."/>
            <person name="Chow T."/>
            <person name="Chen H."/>
            <person name="Chung M."/>
            <person name="Chen C."/>
            <person name="Shaw J."/>
            <person name="Wu H."/>
            <person name="Hsiao K."/>
            <person name="Chao Y."/>
            <person name="Chu M."/>
            <person name="Cheng C."/>
            <person name="Hour A."/>
            <person name="Lee P."/>
            <person name="Lin S."/>
            <person name="Lin Y."/>
            <person name="Liou J."/>
            <person name="Liu S."/>
            <person name="Hsing Y."/>
            <person name="Raghuvanshi S."/>
            <person name="Mohanty A."/>
            <person name="Bharti A.K."/>
            <person name="Gaur A."/>
            <person name="Gupta V."/>
            <person name="Kumar D."/>
            <person name="Ravi V."/>
            <person name="Vij S."/>
            <person name="Kapur A."/>
            <person name="Khurana P."/>
            <person name="Khurana P."/>
            <person name="Khurana J.P."/>
            <person name="Tyagi A.K."/>
            <person name="Gaikwad K."/>
            <person name="Singh A."/>
            <person name="Dalal V."/>
            <person name="Srivastava S."/>
            <person name="Dixit A."/>
            <person name="Pal A.K."/>
            <person name="Ghazi I.A."/>
            <person name="Yadav M."/>
            <person name="Pandit A."/>
            <person name="Bhargava A."/>
            <person name="Sureshbabu K."/>
            <person name="Batra K."/>
            <person name="Sharma T.R."/>
            <person name="Mohapatra T."/>
            <person name="Singh N.K."/>
            <person name="Messing J."/>
            <person name="Nelson A.B."/>
            <person name="Fuks G."/>
            <person name="Kavchok S."/>
            <person name="Keizer G."/>
            <person name="Linton E."/>
            <person name="Llaca V."/>
            <person name="Song R."/>
            <person name="Tanyolac B."/>
            <person name="Young S."/>
            <person name="Ho-Il K."/>
            <person name="Hahn J.H."/>
            <person name="Sangsakoo G."/>
            <person name="Vanavichit A."/>
            <person name="de Mattos Luiz.A.T."/>
            <person name="Zimmer P.D."/>
            <person name="Malone G."/>
            <person name="Dellagostin O."/>
            <person name="de Oliveira A.C."/>
            <person name="Bevan M."/>
            <person name="Bancroft I."/>
            <person name="Minx P."/>
            <person name="Cordum H."/>
            <person name="Wilson R."/>
            <person name="Cheng Z."/>
            <person name="Jin W."/>
            <person name="Jiang J."/>
            <person name="Leong S.A."/>
            <person name="Iwama H."/>
            <person name="Gojobori T."/>
            <person name="Itoh T."/>
            <person name="Niimura Y."/>
            <person name="Fujii Y."/>
            <person name="Habara T."/>
            <person name="Sakai H."/>
            <person name="Sato Y."/>
            <person name="Wilson G."/>
            <person name="Kumar K."/>
            <person name="McCouch S."/>
            <person name="Juretic N."/>
            <person name="Hoen D."/>
            <person name="Wright S."/>
            <person name="Bruskiewich R."/>
            <person name="Bureau T."/>
            <person name="Miyao A."/>
            <person name="Hirochika H."/>
            <person name="Nishikawa T."/>
            <person name="Kadowaki K."/>
            <person name="Sugiura M."/>
            <person name="Burr B."/>
            <person name="Sasaki T."/>
        </authorList>
    </citation>
    <scope>NUCLEOTIDE SEQUENCE [LARGE SCALE GENOMIC DNA]</scope>
    <source>
        <strain evidence="3">cv. Nipponbare</strain>
    </source>
</reference>
<reference evidence="2" key="2">
    <citation type="submission" date="2002-03" db="EMBL/GenBank/DDBJ databases">
        <title>Oryza sativa nipponbare(GA3) genomic DNA, chromosome 2, PAC clone:P0496E03.</title>
        <authorList>
            <person name="Sasaki T."/>
            <person name="Matsumoto T."/>
            <person name="Yamamoto K."/>
        </authorList>
    </citation>
    <scope>NUCLEOTIDE SEQUENCE</scope>
</reference>
<dbReference type="AlphaFoldDB" id="Q6K6X5"/>
<reference evidence="3" key="4">
    <citation type="journal article" date="2008" name="Nucleic Acids Res.">
        <title>The rice annotation project database (RAP-DB): 2008 update.</title>
        <authorList>
            <consortium name="The rice annotation project (RAP)"/>
        </authorList>
    </citation>
    <scope>GENOME REANNOTATION</scope>
    <source>
        <strain evidence="3">cv. Nipponbare</strain>
    </source>
</reference>
<evidence type="ECO:0000313" key="1">
    <source>
        <dbReference type="EMBL" id="BAD19220.1"/>
    </source>
</evidence>
<accession>Q6K6X5</accession>
<gene>
    <name evidence="1" type="ORF">OJ1476_F05.10</name>
    <name evidence="2" type="ORF">P0496E03.31</name>
</gene>